<evidence type="ECO:0000313" key="3">
    <source>
        <dbReference type="EMBL" id="CAI9715658.1"/>
    </source>
</evidence>
<feature type="compositionally biased region" description="Polar residues" evidence="1">
    <location>
        <begin position="1"/>
        <end position="11"/>
    </location>
</feature>
<dbReference type="AlphaFoldDB" id="A0AA36EXJ8"/>
<proteinExistence type="predicted"/>
<name>A0AA36EXJ8_OCTVU</name>
<evidence type="ECO:0000256" key="1">
    <source>
        <dbReference type="SAM" id="MobiDB-lite"/>
    </source>
</evidence>
<protein>
    <recommendedName>
        <fullName evidence="2">DUF4817 domain-containing protein</fullName>
    </recommendedName>
</protein>
<dbReference type="EMBL" id="OX597814">
    <property type="protein sequence ID" value="CAI9715658.1"/>
    <property type="molecule type" value="Genomic_DNA"/>
</dbReference>
<evidence type="ECO:0000259" key="2">
    <source>
        <dbReference type="Pfam" id="PF16087"/>
    </source>
</evidence>
<feature type="region of interest" description="Disordered" evidence="1">
    <location>
        <begin position="1"/>
        <end position="25"/>
    </location>
</feature>
<dbReference type="Proteomes" id="UP001162480">
    <property type="component" value="Chromosome 1"/>
</dbReference>
<reference evidence="3" key="1">
    <citation type="submission" date="2023-08" db="EMBL/GenBank/DDBJ databases">
        <authorList>
            <person name="Alioto T."/>
            <person name="Alioto T."/>
            <person name="Gomez Garrido J."/>
        </authorList>
    </citation>
    <scope>NUCLEOTIDE SEQUENCE</scope>
</reference>
<organism evidence="3 4">
    <name type="scientific">Octopus vulgaris</name>
    <name type="common">Common octopus</name>
    <dbReference type="NCBI Taxonomy" id="6645"/>
    <lineage>
        <taxon>Eukaryota</taxon>
        <taxon>Metazoa</taxon>
        <taxon>Spiralia</taxon>
        <taxon>Lophotrochozoa</taxon>
        <taxon>Mollusca</taxon>
        <taxon>Cephalopoda</taxon>
        <taxon>Coleoidea</taxon>
        <taxon>Octopodiformes</taxon>
        <taxon>Octopoda</taxon>
        <taxon>Incirrata</taxon>
        <taxon>Octopodidae</taxon>
        <taxon>Octopus</taxon>
    </lineage>
</organism>
<accession>A0AA36EXJ8</accession>
<dbReference type="Pfam" id="PF16087">
    <property type="entry name" value="DUF4817"/>
    <property type="match status" value="1"/>
</dbReference>
<dbReference type="InterPro" id="IPR032135">
    <property type="entry name" value="DUF4817"/>
</dbReference>
<feature type="domain" description="DUF4817" evidence="2">
    <location>
        <begin position="77"/>
        <end position="116"/>
    </location>
</feature>
<sequence>MESPTNTQEGNPKTKMVKKPELKEKGKKKENKFMLVIIDIPDREDTATITYKNKHLDGVIGPHRKSLYNRRTYEITSERSIIQTQRKYRQHFFVRVSPIDNMIQNLITRFERTGSVGNLPGRCPKRIVRTDTAVEAVQ</sequence>
<gene>
    <name evidence="3" type="ORF">OCTVUL_1B023690</name>
</gene>
<keyword evidence="4" id="KW-1185">Reference proteome</keyword>
<evidence type="ECO:0000313" key="4">
    <source>
        <dbReference type="Proteomes" id="UP001162480"/>
    </source>
</evidence>